<dbReference type="Pfam" id="PF13359">
    <property type="entry name" value="DDE_Tnp_4"/>
    <property type="match status" value="1"/>
</dbReference>
<dbReference type="GO" id="GO:0004518">
    <property type="term" value="F:nuclease activity"/>
    <property type="evidence" value="ECO:0007669"/>
    <property type="project" value="UniProtKB-KW"/>
</dbReference>
<evidence type="ECO:0000256" key="6">
    <source>
        <dbReference type="ARBA" id="ARBA00022801"/>
    </source>
</evidence>
<evidence type="ECO:0000313" key="10">
    <source>
        <dbReference type="EMBL" id="KAK7889260.1"/>
    </source>
</evidence>
<dbReference type="AlphaFoldDB" id="A0AAW0N5I1"/>
<comment type="cofactor">
    <cofactor evidence="1">
        <name>a divalent metal cation</name>
        <dbReference type="ChEBI" id="CHEBI:60240"/>
    </cofactor>
</comment>
<evidence type="ECO:0000256" key="1">
    <source>
        <dbReference type="ARBA" id="ARBA00001968"/>
    </source>
</evidence>
<evidence type="ECO:0000256" key="8">
    <source>
        <dbReference type="SAM" id="MobiDB-lite"/>
    </source>
</evidence>
<keyword evidence="4" id="KW-0540">Nuclease</keyword>
<dbReference type="GO" id="GO:0046872">
    <property type="term" value="F:metal ion binding"/>
    <property type="evidence" value="ECO:0007669"/>
    <property type="project" value="UniProtKB-KW"/>
</dbReference>
<sequence length="432" mass="48137">MAVSQYSSPRVRTRGLGKSGLGKPTKSTDLGSTGDRSPKAEEAAERARKLCRMRSALMRKRREQRLARRWGLLASISLLEQKQEQMARYTNINTSVPILALFFNDGDLKPAFRLSRRTFNLLVELLPLHKDHGWKPETEVLVTLYWLACGTSYRATADIFGMPLSTVCRVVHRIVEKMMELLPKVIHVPKAEDLEEVGRAFAQLGGHNAFRRAVGAIDGCHVRIVPPAAQKQCYFNRKLFPSIVLQGVCDANNKFLDIYVGNVGSVHDALVLRRSPMYKGSLYPPQGCFLLGDGGYPCIQHPITIVTPYRQPVASQVEARFNRHHAKARNVIERTFGALKTRWRAIFLRALEIRPTFAPKVVGACCLLHNLCVDADDLLEVNEAEEDGRDAEEEDPAAEGRELSGSGLRATLSAEVSAPQVLAACLVEHDYI</sequence>
<dbReference type="PANTHER" id="PTHR22930">
    <property type="match status" value="1"/>
</dbReference>
<keyword evidence="7" id="KW-0539">Nucleus</keyword>
<feature type="region of interest" description="Disordered" evidence="8">
    <location>
        <begin position="384"/>
        <end position="404"/>
    </location>
</feature>
<evidence type="ECO:0000256" key="5">
    <source>
        <dbReference type="ARBA" id="ARBA00022723"/>
    </source>
</evidence>
<dbReference type="GO" id="GO:0005634">
    <property type="term" value="C:nucleus"/>
    <property type="evidence" value="ECO:0007669"/>
    <property type="project" value="UniProtKB-SubCell"/>
</dbReference>
<feature type="compositionally biased region" description="Polar residues" evidence="8">
    <location>
        <begin position="1"/>
        <end position="10"/>
    </location>
</feature>
<dbReference type="GO" id="GO:0016787">
    <property type="term" value="F:hydrolase activity"/>
    <property type="evidence" value="ECO:0007669"/>
    <property type="project" value="UniProtKB-KW"/>
</dbReference>
<dbReference type="EMBL" id="JBBPFD010000018">
    <property type="protein sequence ID" value="KAK7889260.1"/>
    <property type="molecule type" value="Genomic_DNA"/>
</dbReference>
<name>A0AAW0N5I1_9GOBI</name>
<evidence type="ECO:0000256" key="7">
    <source>
        <dbReference type="ARBA" id="ARBA00023242"/>
    </source>
</evidence>
<feature type="compositionally biased region" description="Polar residues" evidence="8">
    <location>
        <begin position="25"/>
        <end position="35"/>
    </location>
</feature>
<comment type="similarity">
    <text evidence="3">Belongs to the HARBI1 family.</text>
</comment>
<feature type="region of interest" description="Disordered" evidence="8">
    <location>
        <begin position="1"/>
        <end position="44"/>
    </location>
</feature>
<organism evidence="10 11">
    <name type="scientific">Mugilogobius chulae</name>
    <name type="common">yellowstripe goby</name>
    <dbReference type="NCBI Taxonomy" id="88201"/>
    <lineage>
        <taxon>Eukaryota</taxon>
        <taxon>Metazoa</taxon>
        <taxon>Chordata</taxon>
        <taxon>Craniata</taxon>
        <taxon>Vertebrata</taxon>
        <taxon>Euteleostomi</taxon>
        <taxon>Actinopterygii</taxon>
        <taxon>Neopterygii</taxon>
        <taxon>Teleostei</taxon>
        <taxon>Neoteleostei</taxon>
        <taxon>Acanthomorphata</taxon>
        <taxon>Gobiaria</taxon>
        <taxon>Gobiiformes</taxon>
        <taxon>Gobioidei</taxon>
        <taxon>Gobiidae</taxon>
        <taxon>Gobionellinae</taxon>
        <taxon>Mugilogobius</taxon>
    </lineage>
</organism>
<dbReference type="InterPro" id="IPR013324">
    <property type="entry name" value="RNA_pol_sigma_r3/r4-like"/>
</dbReference>
<dbReference type="InterPro" id="IPR027806">
    <property type="entry name" value="HARBI1_dom"/>
</dbReference>
<feature type="compositionally biased region" description="Acidic residues" evidence="8">
    <location>
        <begin position="384"/>
        <end position="397"/>
    </location>
</feature>
<keyword evidence="5" id="KW-0479">Metal-binding</keyword>
<dbReference type="PANTHER" id="PTHR22930:SF206">
    <property type="entry name" value="NUCLEASE HARBI1"/>
    <property type="match status" value="1"/>
</dbReference>
<proteinExistence type="inferred from homology"/>
<gene>
    <name evidence="10" type="ORF">WMY93_024820</name>
</gene>
<keyword evidence="6" id="KW-0378">Hydrolase</keyword>
<feature type="domain" description="DDE Tnp4" evidence="9">
    <location>
        <begin position="217"/>
        <end position="370"/>
    </location>
</feature>
<protein>
    <recommendedName>
        <fullName evidence="9">DDE Tnp4 domain-containing protein</fullName>
    </recommendedName>
</protein>
<evidence type="ECO:0000256" key="4">
    <source>
        <dbReference type="ARBA" id="ARBA00022722"/>
    </source>
</evidence>
<evidence type="ECO:0000256" key="3">
    <source>
        <dbReference type="ARBA" id="ARBA00006958"/>
    </source>
</evidence>
<evidence type="ECO:0000256" key="2">
    <source>
        <dbReference type="ARBA" id="ARBA00004123"/>
    </source>
</evidence>
<dbReference type="SUPFAM" id="SSF88659">
    <property type="entry name" value="Sigma3 and sigma4 domains of RNA polymerase sigma factors"/>
    <property type="match status" value="1"/>
</dbReference>
<evidence type="ECO:0000259" key="9">
    <source>
        <dbReference type="Pfam" id="PF13359"/>
    </source>
</evidence>
<dbReference type="Proteomes" id="UP001460270">
    <property type="component" value="Unassembled WGS sequence"/>
</dbReference>
<comment type="caution">
    <text evidence="10">The sequence shown here is derived from an EMBL/GenBank/DDBJ whole genome shotgun (WGS) entry which is preliminary data.</text>
</comment>
<comment type="subcellular location">
    <subcellularLocation>
        <location evidence="2">Nucleus</location>
    </subcellularLocation>
</comment>
<keyword evidence="11" id="KW-1185">Reference proteome</keyword>
<reference evidence="11" key="1">
    <citation type="submission" date="2024-04" db="EMBL/GenBank/DDBJ databases">
        <title>Salinicola lusitanus LLJ914,a marine bacterium isolated from the Okinawa Trough.</title>
        <authorList>
            <person name="Li J."/>
        </authorList>
    </citation>
    <scope>NUCLEOTIDE SEQUENCE [LARGE SCALE GENOMIC DNA]</scope>
</reference>
<accession>A0AAW0N5I1</accession>
<dbReference type="InterPro" id="IPR045249">
    <property type="entry name" value="HARBI1-like"/>
</dbReference>
<evidence type="ECO:0000313" key="11">
    <source>
        <dbReference type="Proteomes" id="UP001460270"/>
    </source>
</evidence>